<dbReference type="Gene3D" id="1.10.30.50">
    <property type="match status" value="1"/>
</dbReference>
<dbReference type="OrthoDB" id="2371068at2"/>
<dbReference type="RefSeq" id="WP_107864000.1">
    <property type="nucleotide sequence ID" value="NZ_QAON01000001.1"/>
</dbReference>
<organism evidence="4 5">
    <name type="scientific">Agitococcus lubricus</name>
    <dbReference type="NCBI Taxonomy" id="1077255"/>
    <lineage>
        <taxon>Bacteria</taxon>
        <taxon>Pseudomonadati</taxon>
        <taxon>Pseudomonadota</taxon>
        <taxon>Gammaproteobacteria</taxon>
        <taxon>Moraxellales</taxon>
        <taxon>Moraxellaceae</taxon>
        <taxon>Agitococcus</taxon>
    </lineage>
</organism>
<evidence type="ECO:0000256" key="1">
    <source>
        <dbReference type="SAM" id="MobiDB-lite"/>
    </source>
</evidence>
<evidence type="ECO:0000256" key="2">
    <source>
        <dbReference type="SAM" id="Phobius"/>
    </source>
</evidence>
<evidence type="ECO:0000313" key="5">
    <source>
        <dbReference type="Proteomes" id="UP000244223"/>
    </source>
</evidence>
<dbReference type="GO" id="GO:0008270">
    <property type="term" value="F:zinc ion binding"/>
    <property type="evidence" value="ECO:0007669"/>
    <property type="project" value="InterPro"/>
</dbReference>
<protein>
    <submittedName>
        <fullName evidence="4">HNH endonuclease</fullName>
    </submittedName>
</protein>
<keyword evidence="2" id="KW-0472">Membrane</keyword>
<dbReference type="Proteomes" id="UP000244223">
    <property type="component" value="Unassembled WGS sequence"/>
</dbReference>
<comment type="caution">
    <text evidence="4">The sequence shown here is derived from an EMBL/GenBank/DDBJ whole genome shotgun (WGS) entry which is preliminary data.</text>
</comment>
<gene>
    <name evidence="4" type="ORF">C8N29_10136</name>
</gene>
<feature type="region of interest" description="Disordered" evidence="1">
    <location>
        <begin position="70"/>
        <end position="93"/>
    </location>
</feature>
<dbReference type="InterPro" id="IPR002711">
    <property type="entry name" value="HNH"/>
</dbReference>
<feature type="transmembrane region" description="Helical" evidence="2">
    <location>
        <begin position="105"/>
        <end position="133"/>
    </location>
</feature>
<proteinExistence type="predicted"/>
<keyword evidence="4" id="KW-0255">Endonuclease</keyword>
<keyword evidence="4" id="KW-0378">Hydrolase</keyword>
<keyword evidence="2" id="KW-1133">Transmembrane helix</keyword>
<dbReference type="InterPro" id="IPR003615">
    <property type="entry name" value="HNH_nuc"/>
</dbReference>
<dbReference type="CDD" id="cd00085">
    <property type="entry name" value="HNHc"/>
    <property type="match status" value="1"/>
</dbReference>
<reference evidence="4 5" key="1">
    <citation type="submission" date="2018-04" db="EMBL/GenBank/DDBJ databases">
        <title>Genomic Encyclopedia of Archaeal and Bacterial Type Strains, Phase II (KMG-II): from individual species to whole genera.</title>
        <authorList>
            <person name="Goeker M."/>
        </authorList>
    </citation>
    <scope>NUCLEOTIDE SEQUENCE [LARGE SCALE GENOMIC DNA]</scope>
    <source>
        <strain evidence="4 5">DSM 5822</strain>
    </source>
</reference>
<dbReference type="Pfam" id="PF01844">
    <property type="entry name" value="HNH"/>
    <property type="match status" value="1"/>
</dbReference>
<feature type="domain" description="HNH nuclease" evidence="3">
    <location>
        <begin position="16"/>
        <end position="68"/>
    </location>
</feature>
<dbReference type="AlphaFoldDB" id="A0A2T5J2X7"/>
<evidence type="ECO:0000259" key="3">
    <source>
        <dbReference type="SMART" id="SM00507"/>
    </source>
</evidence>
<name>A0A2T5J2X7_9GAMM</name>
<dbReference type="EMBL" id="QAON01000001">
    <property type="protein sequence ID" value="PTQ90967.1"/>
    <property type="molecule type" value="Genomic_DNA"/>
</dbReference>
<dbReference type="GO" id="GO:0004519">
    <property type="term" value="F:endonuclease activity"/>
    <property type="evidence" value="ECO:0007669"/>
    <property type="project" value="UniProtKB-KW"/>
</dbReference>
<keyword evidence="2" id="KW-0812">Transmembrane</keyword>
<evidence type="ECO:0000313" key="4">
    <source>
        <dbReference type="EMBL" id="PTQ90967.1"/>
    </source>
</evidence>
<sequence length="142" mass="15627">MRFTNSQLEKIFLRSSGYCHICHQKLVFAHYGMLKAAGGWEVEHSNPQAKGGTHRLNNLYPACIRCNRAKGDGSSRQARSKHGKKRAPLSTTKRRRAKLVNALKGSVLGATTGIVGTIEIILVLAVLGTVIGFCLNPDRWQD</sequence>
<dbReference type="SMART" id="SM00507">
    <property type="entry name" value="HNHc"/>
    <property type="match status" value="1"/>
</dbReference>
<keyword evidence="4" id="KW-0540">Nuclease</keyword>
<accession>A0A2T5J2X7</accession>
<dbReference type="GO" id="GO:0003676">
    <property type="term" value="F:nucleic acid binding"/>
    <property type="evidence" value="ECO:0007669"/>
    <property type="project" value="InterPro"/>
</dbReference>
<keyword evidence="5" id="KW-1185">Reference proteome</keyword>
<feature type="compositionally biased region" description="Basic residues" evidence="1">
    <location>
        <begin position="78"/>
        <end position="93"/>
    </location>
</feature>